<evidence type="ECO:0000256" key="6">
    <source>
        <dbReference type="ARBA" id="ARBA00022968"/>
    </source>
</evidence>
<dbReference type="Pfam" id="PF01762">
    <property type="entry name" value="Galactosyl_T"/>
    <property type="match status" value="1"/>
</dbReference>
<dbReference type="PANTHER" id="PTHR11214:SF349">
    <property type="entry name" value="BETA-1,3-GALACTOSYLTRANSFERASE BRN"/>
    <property type="match status" value="1"/>
</dbReference>
<evidence type="ECO:0000256" key="10">
    <source>
        <dbReference type="RuleBase" id="RU363063"/>
    </source>
</evidence>
<accession>A0AA85JRC3</accession>
<evidence type="ECO:0000256" key="7">
    <source>
        <dbReference type="ARBA" id="ARBA00022989"/>
    </source>
</evidence>
<dbReference type="WBParaSite" id="TREG1_48180.3">
    <property type="protein sequence ID" value="TREG1_48180.3"/>
    <property type="gene ID" value="TREG1_48180"/>
</dbReference>
<evidence type="ECO:0000256" key="3">
    <source>
        <dbReference type="ARBA" id="ARBA00022676"/>
    </source>
</evidence>
<comment type="similarity">
    <text evidence="2 10">Belongs to the glycosyltransferase 31 family.</text>
</comment>
<evidence type="ECO:0000313" key="13">
    <source>
        <dbReference type="WBParaSite" id="TREG1_48180.2"/>
    </source>
</evidence>
<dbReference type="GO" id="GO:0008194">
    <property type="term" value="F:UDP-glycosyltransferase activity"/>
    <property type="evidence" value="ECO:0007669"/>
    <property type="project" value="TreeGrafter"/>
</dbReference>
<evidence type="ECO:0000313" key="14">
    <source>
        <dbReference type="WBParaSite" id="TREG1_48180.3"/>
    </source>
</evidence>
<keyword evidence="9 10" id="KW-0472">Membrane</keyword>
<dbReference type="WBParaSite" id="TREG1_48180.1">
    <property type="protein sequence ID" value="TREG1_48180.1"/>
    <property type="gene ID" value="TREG1_48180"/>
</dbReference>
<evidence type="ECO:0000256" key="9">
    <source>
        <dbReference type="ARBA" id="ARBA00023136"/>
    </source>
</evidence>
<feature type="transmembrane region" description="Helical" evidence="10">
    <location>
        <begin position="21"/>
        <end position="42"/>
    </location>
</feature>
<comment type="subcellular location">
    <subcellularLocation>
        <location evidence="1 10">Golgi apparatus membrane</location>
        <topology evidence="1 10">Single-pass type II membrane protein</topology>
    </subcellularLocation>
</comment>
<reference evidence="12 13" key="2">
    <citation type="submission" date="2023-11" db="UniProtKB">
        <authorList>
            <consortium name="WormBaseParasite"/>
        </authorList>
    </citation>
    <scope>IDENTIFICATION</scope>
</reference>
<keyword evidence="3 10" id="KW-0328">Glycosyltransferase</keyword>
<dbReference type="Proteomes" id="UP000050795">
    <property type="component" value="Unassembled WGS sequence"/>
</dbReference>
<keyword evidence="6 10" id="KW-0735">Signal-anchor</keyword>
<dbReference type="InterPro" id="IPR002659">
    <property type="entry name" value="Glyco_trans_31"/>
</dbReference>
<dbReference type="AlphaFoldDB" id="A0AA85JRC3"/>
<evidence type="ECO:0000313" key="11">
    <source>
        <dbReference type="Proteomes" id="UP000050795"/>
    </source>
</evidence>
<sequence>MQFHIISFLFRFVIHCLHVRHTRLLCTIVLFISFIFCIWLFITLCLQEDYQIFHFPPNLDLYKIHEKEKLKVNPSAPPLWRIIFPLSSNYKDMCFSRNRECNRNNHNSSFHQSPCQTADLFLIIRSHVSHFNQRDAIRQTWGNQQCYENFGAYVRILFILGRENDYGNNDPVENIINDKYYENDQSNSVLSKLYYEHSTHHDIIQFDFFDDCSNLQNKWIGSMDFLAKYCSANSKSFVILLDEDYFLHPVNLINLLHRVTPSQYRIYASGDLRRVSYPVRVPFLPGYISLSDYPFNIYPPYLFGGTIILSMPVVQLLRTGFLYVKSIPYDDIMLGIILLKFGVGPVHNKQIYSHYPPDMHILKKLQFITVHGFNKPSLLHSLWSTLNMDHICKIKMRE</sequence>
<keyword evidence="7 10" id="KW-1133">Transmembrane helix</keyword>
<evidence type="ECO:0000256" key="8">
    <source>
        <dbReference type="ARBA" id="ARBA00023034"/>
    </source>
</evidence>
<evidence type="ECO:0000256" key="4">
    <source>
        <dbReference type="ARBA" id="ARBA00022679"/>
    </source>
</evidence>
<keyword evidence="11" id="KW-1185">Reference proteome</keyword>
<protein>
    <recommendedName>
        <fullName evidence="10">Hexosyltransferase</fullName>
        <ecNumber evidence="10">2.4.1.-</ecNumber>
    </recommendedName>
</protein>
<dbReference type="GO" id="GO:0006493">
    <property type="term" value="P:protein O-linked glycosylation"/>
    <property type="evidence" value="ECO:0007669"/>
    <property type="project" value="TreeGrafter"/>
</dbReference>
<name>A0AA85JRC3_TRIRE</name>
<dbReference type="GO" id="GO:0016758">
    <property type="term" value="F:hexosyltransferase activity"/>
    <property type="evidence" value="ECO:0007669"/>
    <property type="project" value="InterPro"/>
</dbReference>
<reference evidence="11" key="1">
    <citation type="submission" date="2022-06" db="EMBL/GenBank/DDBJ databases">
        <authorList>
            <person name="Berger JAMES D."/>
            <person name="Berger JAMES D."/>
        </authorList>
    </citation>
    <scope>NUCLEOTIDE SEQUENCE [LARGE SCALE GENOMIC DNA]</scope>
</reference>
<organism evidence="11 14">
    <name type="scientific">Trichobilharzia regenti</name>
    <name type="common">Nasal bird schistosome</name>
    <dbReference type="NCBI Taxonomy" id="157069"/>
    <lineage>
        <taxon>Eukaryota</taxon>
        <taxon>Metazoa</taxon>
        <taxon>Spiralia</taxon>
        <taxon>Lophotrochozoa</taxon>
        <taxon>Platyhelminthes</taxon>
        <taxon>Trematoda</taxon>
        <taxon>Digenea</taxon>
        <taxon>Strigeidida</taxon>
        <taxon>Schistosomatoidea</taxon>
        <taxon>Schistosomatidae</taxon>
        <taxon>Trichobilharzia</taxon>
    </lineage>
</organism>
<keyword evidence="5 10" id="KW-0812">Transmembrane</keyword>
<dbReference type="GO" id="GO:0000139">
    <property type="term" value="C:Golgi membrane"/>
    <property type="evidence" value="ECO:0007669"/>
    <property type="project" value="UniProtKB-SubCell"/>
</dbReference>
<keyword evidence="8 10" id="KW-0333">Golgi apparatus</keyword>
<evidence type="ECO:0000256" key="5">
    <source>
        <dbReference type="ARBA" id="ARBA00022692"/>
    </source>
</evidence>
<evidence type="ECO:0000256" key="2">
    <source>
        <dbReference type="ARBA" id="ARBA00008661"/>
    </source>
</evidence>
<proteinExistence type="inferred from homology"/>
<dbReference type="PANTHER" id="PTHR11214">
    <property type="entry name" value="BETA-1,3-N-ACETYLGLUCOSAMINYLTRANSFERASE"/>
    <property type="match status" value="1"/>
</dbReference>
<evidence type="ECO:0000313" key="12">
    <source>
        <dbReference type="WBParaSite" id="TREG1_48180.1"/>
    </source>
</evidence>
<dbReference type="WBParaSite" id="TREG1_48180.4">
    <property type="protein sequence ID" value="TREG1_48180.4"/>
    <property type="gene ID" value="TREG1_48180"/>
</dbReference>
<dbReference type="Gene3D" id="3.90.550.50">
    <property type="match status" value="1"/>
</dbReference>
<dbReference type="EC" id="2.4.1.-" evidence="10"/>
<keyword evidence="4" id="KW-0808">Transferase</keyword>
<evidence type="ECO:0000256" key="1">
    <source>
        <dbReference type="ARBA" id="ARBA00004323"/>
    </source>
</evidence>
<dbReference type="WBParaSite" id="TREG1_48180.2">
    <property type="protein sequence ID" value="TREG1_48180.2"/>
    <property type="gene ID" value="TREG1_48180"/>
</dbReference>